<gene>
    <name evidence="3" type="ORF">KC19_1G335900</name>
</gene>
<feature type="region of interest" description="Disordered" evidence="1">
    <location>
        <begin position="1"/>
        <end position="23"/>
    </location>
</feature>
<evidence type="ECO:0008006" key="5">
    <source>
        <dbReference type="Google" id="ProtNLM"/>
    </source>
</evidence>
<evidence type="ECO:0000313" key="4">
    <source>
        <dbReference type="Proteomes" id="UP000822688"/>
    </source>
</evidence>
<dbReference type="Gene3D" id="2.120.10.80">
    <property type="entry name" value="Kelch-type beta propeller"/>
    <property type="match status" value="2"/>
</dbReference>
<proteinExistence type="predicted"/>
<dbReference type="EMBL" id="CM026421">
    <property type="protein sequence ID" value="KAG0593522.1"/>
    <property type="molecule type" value="Genomic_DNA"/>
</dbReference>
<keyword evidence="2" id="KW-0472">Membrane</keyword>
<dbReference type="InterPro" id="IPR015915">
    <property type="entry name" value="Kelch-typ_b-propeller"/>
</dbReference>
<keyword evidence="2" id="KW-0812">Transmembrane</keyword>
<dbReference type="Pfam" id="PF24681">
    <property type="entry name" value="Kelch_KLHDC2_KLHL20_DRC7"/>
    <property type="match status" value="1"/>
</dbReference>
<feature type="transmembrane region" description="Helical" evidence="2">
    <location>
        <begin position="47"/>
        <end position="67"/>
    </location>
</feature>
<sequence length="439" mass="48902">MQSLYAWRRPGEGEGEGEGGGGGGTTACTTYRHYISIMGSAGVWKPVLLLGLCLMLLAATVVTHLLWRMSSVSLFHGTLFVPVDMYTQLLTMAATPESVNDEDGDGGRPELVWEEVAEAPVARLDGAAVQIGQLFYVFAGYASIDEVHSHVDVYNLSSNTWESSFAMPAAMAHSHLGMATDGRFIYIVSGQVGSQCRGPTARNFVLDTQTRSWSELLPLPSPRYAPATQLWRGRLHVMGGSKEDRQQPAHEHWSIPVRNGKVLESEWSDEIPIPRGGPHRACVVVEDDLYVIGGQEGDFKAKPGSLNFKCSRKKEVVYSDVHKLAKRARRWRQLPPMLKPISHIEFAWVTFNRSIVIIGGSTMNNPLTKKMVLLGDIFHFDTQTKVWRKLGQMPYRGKTVLAAYWEGWLYFTAGQRDKGPSDPTPRKIMAKTWRTKLVI</sequence>
<name>A0A8T0JEI5_CERPU</name>
<dbReference type="InterPro" id="IPR053256">
    <property type="entry name" value="Kelch_repeat-containing"/>
</dbReference>
<protein>
    <recommendedName>
        <fullName evidence="5">Kelch repeat-containing protein</fullName>
    </recommendedName>
</protein>
<comment type="caution">
    <text evidence="3">The sequence shown here is derived from an EMBL/GenBank/DDBJ whole genome shotgun (WGS) entry which is preliminary data.</text>
</comment>
<dbReference type="Proteomes" id="UP000822688">
    <property type="component" value="Chromosome 1"/>
</dbReference>
<evidence type="ECO:0000256" key="2">
    <source>
        <dbReference type="SAM" id="Phobius"/>
    </source>
</evidence>
<accession>A0A8T0JEI5</accession>
<dbReference type="SUPFAM" id="SSF50965">
    <property type="entry name" value="Galactose oxidase, central domain"/>
    <property type="match status" value="1"/>
</dbReference>
<keyword evidence="2" id="KW-1133">Transmembrane helix</keyword>
<evidence type="ECO:0000313" key="3">
    <source>
        <dbReference type="EMBL" id="KAG0593522.1"/>
    </source>
</evidence>
<dbReference type="AlphaFoldDB" id="A0A8T0JEI5"/>
<evidence type="ECO:0000256" key="1">
    <source>
        <dbReference type="SAM" id="MobiDB-lite"/>
    </source>
</evidence>
<reference evidence="3" key="1">
    <citation type="submission" date="2020-06" db="EMBL/GenBank/DDBJ databases">
        <title>WGS assembly of Ceratodon purpureus strain R40.</title>
        <authorList>
            <person name="Carey S.B."/>
            <person name="Jenkins J."/>
            <person name="Shu S."/>
            <person name="Lovell J.T."/>
            <person name="Sreedasyam A."/>
            <person name="Maumus F."/>
            <person name="Tiley G.P."/>
            <person name="Fernandez-Pozo N."/>
            <person name="Barry K."/>
            <person name="Chen C."/>
            <person name="Wang M."/>
            <person name="Lipzen A."/>
            <person name="Daum C."/>
            <person name="Saski C.A."/>
            <person name="Payton A.C."/>
            <person name="Mcbreen J.C."/>
            <person name="Conrad R.E."/>
            <person name="Kollar L.M."/>
            <person name="Olsson S."/>
            <person name="Huttunen S."/>
            <person name="Landis J.B."/>
            <person name="Wickett N.J."/>
            <person name="Johnson M.G."/>
            <person name="Rensing S.A."/>
            <person name="Grimwood J."/>
            <person name="Schmutz J."/>
            <person name="Mcdaniel S.F."/>
        </authorList>
    </citation>
    <scope>NUCLEOTIDE SEQUENCE</scope>
    <source>
        <strain evidence="3">R40</strain>
    </source>
</reference>
<keyword evidence="4" id="KW-1185">Reference proteome</keyword>
<dbReference type="PANTHER" id="PTHR46773">
    <property type="match status" value="1"/>
</dbReference>
<dbReference type="PANTHER" id="PTHR46773:SF5">
    <property type="entry name" value="OS04G0487100 PROTEIN"/>
    <property type="match status" value="1"/>
</dbReference>
<organism evidence="3 4">
    <name type="scientific">Ceratodon purpureus</name>
    <name type="common">Fire moss</name>
    <name type="synonym">Dicranum purpureum</name>
    <dbReference type="NCBI Taxonomy" id="3225"/>
    <lineage>
        <taxon>Eukaryota</taxon>
        <taxon>Viridiplantae</taxon>
        <taxon>Streptophyta</taxon>
        <taxon>Embryophyta</taxon>
        <taxon>Bryophyta</taxon>
        <taxon>Bryophytina</taxon>
        <taxon>Bryopsida</taxon>
        <taxon>Dicranidae</taxon>
        <taxon>Pseudoditrichales</taxon>
        <taxon>Ditrichaceae</taxon>
        <taxon>Ceratodon</taxon>
    </lineage>
</organism>
<dbReference type="InterPro" id="IPR011043">
    <property type="entry name" value="Gal_Oxase/kelch_b-propeller"/>
</dbReference>